<keyword evidence="1" id="KW-0966">Cell projection</keyword>
<evidence type="ECO:0000313" key="2">
    <source>
        <dbReference type="Proteomes" id="UP000736583"/>
    </source>
</evidence>
<sequence>MKEELKAVMKEESKYLKDLLNLLDKQHEYILKNEIFPLEAIIEDIKVCNKSIAESEVKRRSITKGNTMSDIVKQLNDEEVETIYRDIQKLLHELNLQKDTNELLLKQGLSFSGKILNIINPNRGSTTYNSIGKIER</sequence>
<gene>
    <name evidence="1" type="ORF">KQI89_04985</name>
</gene>
<evidence type="ECO:0000313" key="1">
    <source>
        <dbReference type="EMBL" id="MBU5591111.1"/>
    </source>
</evidence>
<comment type="caution">
    <text evidence="1">The sequence shown here is derived from an EMBL/GenBank/DDBJ whole genome shotgun (WGS) entry which is preliminary data.</text>
</comment>
<reference evidence="1 2" key="1">
    <citation type="submission" date="2021-06" db="EMBL/GenBank/DDBJ databases">
        <authorList>
            <person name="Sun Q."/>
            <person name="Li D."/>
        </authorList>
    </citation>
    <scope>NUCLEOTIDE SEQUENCE [LARGE SCALE GENOMIC DNA]</scope>
    <source>
        <strain evidence="1 2">MSJ-4</strain>
    </source>
</reference>
<keyword evidence="2" id="KW-1185">Reference proteome</keyword>
<keyword evidence="1" id="KW-0282">Flagellum</keyword>
<keyword evidence="1" id="KW-0969">Cilium</keyword>
<dbReference type="EMBL" id="JAHLQL010000001">
    <property type="protein sequence ID" value="MBU5591111.1"/>
    <property type="molecule type" value="Genomic_DNA"/>
</dbReference>
<dbReference type="Proteomes" id="UP000736583">
    <property type="component" value="Unassembled WGS sequence"/>
</dbReference>
<dbReference type="Pfam" id="PF05130">
    <property type="entry name" value="FlgN"/>
    <property type="match status" value="1"/>
</dbReference>
<dbReference type="InterPro" id="IPR007809">
    <property type="entry name" value="FlgN-like"/>
</dbReference>
<proteinExistence type="predicted"/>
<name>A0ABS6EY07_9CLOT</name>
<accession>A0ABS6EY07</accession>
<organism evidence="1 2">
    <name type="scientific">Clostridium simiarum</name>
    <dbReference type="NCBI Taxonomy" id="2841506"/>
    <lineage>
        <taxon>Bacteria</taxon>
        <taxon>Bacillati</taxon>
        <taxon>Bacillota</taxon>
        <taxon>Clostridia</taxon>
        <taxon>Eubacteriales</taxon>
        <taxon>Clostridiaceae</taxon>
        <taxon>Clostridium</taxon>
    </lineage>
</organism>
<dbReference type="RefSeq" id="WP_216456144.1">
    <property type="nucleotide sequence ID" value="NZ_JAHLQL010000001.1"/>
</dbReference>
<protein>
    <submittedName>
        <fullName evidence="1">Flagellar protein FlgN</fullName>
    </submittedName>
</protein>